<name>A0A3N7HVD2_9BURK</name>
<keyword evidence="2" id="KW-0732">Signal</keyword>
<reference evidence="4 5" key="2">
    <citation type="submission" date="2018-12" db="EMBL/GenBank/DDBJ databases">
        <title>Rhizobacter gummiphilus sp. nov., a rubber-degrading bacterium isolated from the soil of a botanical garden in Japan.</title>
        <authorList>
            <person name="Shunsuke S.S."/>
        </authorList>
    </citation>
    <scope>NUCLEOTIDE SEQUENCE [LARGE SCALE GENOMIC DNA]</scope>
    <source>
        <strain evidence="4 5">S-16</strain>
    </source>
</reference>
<keyword evidence="1" id="KW-1133">Transmembrane helix</keyword>
<keyword evidence="5" id="KW-1185">Reference proteome</keyword>
<dbReference type="RefSeq" id="WP_124539838.1">
    <property type="nucleotide sequence ID" value="NZ_QUSW01000002.1"/>
</dbReference>
<evidence type="ECO:0000313" key="4">
    <source>
        <dbReference type="EMBL" id="RQP24931.1"/>
    </source>
</evidence>
<dbReference type="AlphaFoldDB" id="A0A3N7HVD2"/>
<sequence length="226" mass="23017">MNAALVLAGLAMGAAASPHCALMCGAACASLTGGHARNAAVFQTGRLASYAAGGAVAAASVQWLGTWSAAMPALRPLWVLLHLGFLALGLWWLITGRSIASMSRDGAVPISIVRRPDHMAWRRSLAGLAWVAWPCGVLQAALLLAAMAGDAPGGAMVMAAFALGSMPALALGPWLWNRWRLAAGTAAASASWPVIGQRIAGLGLIAGSIAALGHGMWQTLGAWCGF</sequence>
<feature type="domain" description="Urease accessory protein UreH-like transmembrane" evidence="3">
    <location>
        <begin position="10"/>
        <end position="181"/>
    </location>
</feature>
<feature type="transmembrane region" description="Helical" evidence="1">
    <location>
        <begin position="125"/>
        <end position="148"/>
    </location>
</feature>
<gene>
    <name evidence="4" type="ORF">DZC73_08680</name>
</gene>
<feature type="chain" id="PRO_5018289260" evidence="2">
    <location>
        <begin position="22"/>
        <end position="226"/>
    </location>
</feature>
<dbReference type="OrthoDB" id="9155091at2"/>
<proteinExistence type="predicted"/>
<evidence type="ECO:0000313" key="5">
    <source>
        <dbReference type="Proteomes" id="UP000267464"/>
    </source>
</evidence>
<keyword evidence="1" id="KW-0472">Membrane</keyword>
<dbReference type="PANTHER" id="PTHR42208">
    <property type="entry name" value="HEAVY METAL TRANSPORTER-RELATED"/>
    <property type="match status" value="1"/>
</dbReference>
<feature type="transmembrane region" description="Helical" evidence="1">
    <location>
        <begin position="154"/>
        <end position="176"/>
    </location>
</feature>
<dbReference type="Proteomes" id="UP000267464">
    <property type="component" value="Unassembled WGS sequence"/>
</dbReference>
<organism evidence="4 5">
    <name type="scientific">Piscinibacter terrae</name>
    <dbReference type="NCBI Taxonomy" id="2496871"/>
    <lineage>
        <taxon>Bacteria</taxon>
        <taxon>Pseudomonadati</taxon>
        <taxon>Pseudomonadota</taxon>
        <taxon>Betaproteobacteria</taxon>
        <taxon>Burkholderiales</taxon>
        <taxon>Sphaerotilaceae</taxon>
        <taxon>Piscinibacter</taxon>
    </lineage>
</organism>
<evidence type="ECO:0000256" key="1">
    <source>
        <dbReference type="SAM" id="Phobius"/>
    </source>
</evidence>
<protein>
    <submittedName>
        <fullName evidence="4">Sulfite exporter TauE/SafE family protein</fullName>
    </submittedName>
</protein>
<accession>A0A3N7HVD2</accession>
<reference evidence="4 5" key="1">
    <citation type="submission" date="2018-08" db="EMBL/GenBank/DDBJ databases">
        <authorList>
            <person name="Khan S.A."/>
            <person name="Jeon C.O."/>
            <person name="Chun B.H."/>
            <person name="Jeong S.E."/>
        </authorList>
    </citation>
    <scope>NUCLEOTIDE SEQUENCE [LARGE SCALE GENOMIC DNA]</scope>
    <source>
        <strain evidence="4 5">S-16</strain>
    </source>
</reference>
<dbReference type="Pfam" id="PF13386">
    <property type="entry name" value="DsbD_2"/>
    <property type="match status" value="1"/>
</dbReference>
<feature type="signal peptide" evidence="2">
    <location>
        <begin position="1"/>
        <end position="21"/>
    </location>
</feature>
<dbReference type="PANTHER" id="PTHR42208:SF1">
    <property type="entry name" value="HEAVY METAL TRANSPORTER"/>
    <property type="match status" value="1"/>
</dbReference>
<dbReference type="InterPro" id="IPR039447">
    <property type="entry name" value="UreH-like_TM_dom"/>
</dbReference>
<dbReference type="EMBL" id="QUSW01000002">
    <property type="protein sequence ID" value="RQP24931.1"/>
    <property type="molecule type" value="Genomic_DNA"/>
</dbReference>
<feature type="transmembrane region" description="Helical" evidence="1">
    <location>
        <begin position="77"/>
        <end position="94"/>
    </location>
</feature>
<comment type="caution">
    <text evidence="4">The sequence shown here is derived from an EMBL/GenBank/DDBJ whole genome shotgun (WGS) entry which is preliminary data.</text>
</comment>
<evidence type="ECO:0000259" key="3">
    <source>
        <dbReference type="Pfam" id="PF13386"/>
    </source>
</evidence>
<evidence type="ECO:0000256" key="2">
    <source>
        <dbReference type="SAM" id="SignalP"/>
    </source>
</evidence>
<keyword evidence="1" id="KW-0812">Transmembrane</keyword>